<proteinExistence type="predicted"/>
<evidence type="ECO:0000259" key="3">
    <source>
        <dbReference type="PROSITE" id="PS50003"/>
    </source>
</evidence>
<dbReference type="Pfam" id="PF00169">
    <property type="entry name" value="PH"/>
    <property type="match status" value="1"/>
</dbReference>
<reference evidence="4" key="1">
    <citation type="submission" date="2018-04" db="EMBL/GenBank/DDBJ databases">
        <authorList>
            <person name="Go L.Y."/>
            <person name="Mitchell J.A."/>
        </authorList>
    </citation>
    <scope>NUCLEOTIDE SEQUENCE</scope>
    <source>
        <tissue evidence="4">Whole organism</tissue>
    </source>
</reference>
<dbReference type="PANTHER" id="PTHR14309:SF12">
    <property type="entry name" value="PH DOMAIN-CONTAINING PROTEIN"/>
    <property type="match status" value="1"/>
</dbReference>
<dbReference type="VEuPathDB" id="VectorBase:CSON011050"/>
<gene>
    <name evidence="5" type="primary">CSON011050</name>
</gene>
<dbReference type="Gene3D" id="2.30.29.30">
    <property type="entry name" value="Pleckstrin-homology domain (PH domain)/Phosphotyrosine-binding domain (PTB)"/>
    <property type="match status" value="1"/>
</dbReference>
<organism evidence="5">
    <name type="scientific">Culicoides sonorensis</name>
    <name type="common">Biting midge</name>
    <dbReference type="NCBI Taxonomy" id="179676"/>
    <lineage>
        <taxon>Eukaryota</taxon>
        <taxon>Metazoa</taxon>
        <taxon>Ecdysozoa</taxon>
        <taxon>Arthropoda</taxon>
        <taxon>Hexapoda</taxon>
        <taxon>Insecta</taxon>
        <taxon>Pterygota</taxon>
        <taxon>Neoptera</taxon>
        <taxon>Endopterygota</taxon>
        <taxon>Diptera</taxon>
        <taxon>Nematocera</taxon>
        <taxon>Chironomoidea</taxon>
        <taxon>Ceratopogonidae</taxon>
        <taxon>Ceratopogoninae</taxon>
        <taxon>Culicoides</taxon>
        <taxon>Monoculicoides</taxon>
    </lineage>
</organism>
<dbReference type="PROSITE" id="PS50003">
    <property type="entry name" value="PH_DOMAIN"/>
    <property type="match status" value="1"/>
</dbReference>
<dbReference type="FunFam" id="2.30.29.30:FF:000503">
    <property type="entry name" value="Uncharacterized protein, isoform A"/>
    <property type="match status" value="1"/>
</dbReference>
<dbReference type="InterPro" id="IPR039680">
    <property type="entry name" value="PLEKHB1/2"/>
</dbReference>
<dbReference type="SMART" id="SM00233">
    <property type="entry name" value="PH"/>
    <property type="match status" value="1"/>
</dbReference>
<evidence type="ECO:0000256" key="1">
    <source>
        <dbReference type="ARBA" id="ARBA00004370"/>
    </source>
</evidence>
<keyword evidence="2" id="KW-0472">Membrane</keyword>
<protein>
    <submittedName>
        <fullName evidence="5">CSON011050 protein</fullName>
    </submittedName>
</protein>
<comment type="subcellular location">
    <subcellularLocation>
        <location evidence="1">Membrane</location>
    </subcellularLocation>
</comment>
<evidence type="ECO:0000313" key="5">
    <source>
        <dbReference type="EMBL" id="SSX24618.1"/>
    </source>
</evidence>
<name>A0A336MEY3_CULSO</name>
<reference evidence="5" key="2">
    <citation type="submission" date="2018-07" db="EMBL/GenBank/DDBJ databases">
        <authorList>
            <person name="Quirk P.G."/>
            <person name="Krulwich T.A."/>
        </authorList>
    </citation>
    <scope>NUCLEOTIDE SEQUENCE</scope>
</reference>
<sequence>MFFFLVSGTLAKQIKGGYLLRYKRQLFWNTWSEEYVVLYDDSTMAWFTEPGKSSPNGKVLIKESPEMLAISNWTSQIPSRPLLPEGCHLSQLIALGSRRRKSKVYWMLAKSEQEVSDWIAAIAKTLPPPPTIELVVDKRHLLGILKRPIVRVRPSTTAENAERKKATAQQNNIYSIESAVKTQTPVAILRRNSVTSDQKGTLACALPWGFGYGWSTLSNGIWGGALTWSQADDALALHAVPTTHCSNLTEMSCVDGTVVADCYHHPHTDYENSGSGGSGGHADWHNQYDDLTVDDADYAMDFGDFMF</sequence>
<evidence type="ECO:0000313" key="4">
    <source>
        <dbReference type="EMBL" id="SSX04253.1"/>
    </source>
</evidence>
<dbReference type="SUPFAM" id="SSF50729">
    <property type="entry name" value="PH domain-like"/>
    <property type="match status" value="1"/>
</dbReference>
<dbReference type="AlphaFoldDB" id="A0A336MEY3"/>
<dbReference type="GO" id="GO:0016020">
    <property type="term" value="C:membrane"/>
    <property type="evidence" value="ECO:0007669"/>
    <property type="project" value="UniProtKB-SubCell"/>
</dbReference>
<dbReference type="PANTHER" id="PTHR14309">
    <property type="entry name" value="EXPRESSED PROTEIN"/>
    <property type="match status" value="1"/>
</dbReference>
<dbReference type="InterPro" id="IPR011993">
    <property type="entry name" value="PH-like_dom_sf"/>
</dbReference>
<feature type="domain" description="PH" evidence="3">
    <location>
        <begin position="12"/>
        <end position="127"/>
    </location>
</feature>
<accession>A0A336MEY3</accession>
<dbReference type="EMBL" id="UFQS01000468">
    <property type="protein sequence ID" value="SSX04253.1"/>
    <property type="molecule type" value="Genomic_DNA"/>
</dbReference>
<dbReference type="GO" id="GO:0045595">
    <property type="term" value="P:regulation of cell differentiation"/>
    <property type="evidence" value="ECO:0007669"/>
    <property type="project" value="TreeGrafter"/>
</dbReference>
<dbReference type="EMBL" id="UFQT01000468">
    <property type="protein sequence ID" value="SSX24618.1"/>
    <property type="molecule type" value="Genomic_DNA"/>
</dbReference>
<dbReference type="InterPro" id="IPR001849">
    <property type="entry name" value="PH_domain"/>
</dbReference>
<dbReference type="OMA" id="WAEEWVI"/>
<evidence type="ECO:0000256" key="2">
    <source>
        <dbReference type="ARBA" id="ARBA00023136"/>
    </source>
</evidence>